<name>A0A2I2L4V3_9VIRU</name>
<proteinExistence type="predicted"/>
<sequence>MLSSIWNIFKRTKDYNKEEWVIYDDDIRCTDEECESIHDNMSNNKLDNSIVPPPKPRDPNIHKIGTFIIRDVEKFKDIGFEDKMISITGPNKDGLYVAILSFIPLHLLDSIKEAQKDGIIIQYEIC</sequence>
<dbReference type="Proteomes" id="UP000236316">
    <property type="component" value="Segment"/>
</dbReference>
<dbReference type="RefSeq" id="YP_009448887.1">
    <property type="nucleotide sequence ID" value="NC_036594.1"/>
</dbReference>
<dbReference type="GeneID" id="35382496"/>
<evidence type="ECO:0000313" key="1">
    <source>
        <dbReference type="EMBL" id="SNW62585.1"/>
    </source>
</evidence>
<gene>
    <name evidence="1" type="ORF">ORPV_681</name>
</gene>
<protein>
    <submittedName>
        <fullName evidence="1">Uncharacterized protein</fullName>
    </submittedName>
</protein>
<dbReference type="KEGG" id="vg:35382496"/>
<organism evidence="1">
    <name type="scientific">Orpheovirus IHUMI-LCC2</name>
    <dbReference type="NCBI Taxonomy" id="2023057"/>
    <lineage>
        <taxon>Viruses</taxon>
        <taxon>Varidnaviria</taxon>
        <taxon>Bamfordvirae</taxon>
        <taxon>Nucleocytoviricota</taxon>
        <taxon>Megaviricetes</taxon>
        <taxon>Pimascovirales</taxon>
        <taxon>Ocovirineae</taxon>
        <taxon>Orpheoviridae</taxon>
        <taxon>Alphaorpheovirus</taxon>
        <taxon>Alphaorpheovirus massiliense</taxon>
    </lineage>
</organism>
<reference evidence="1" key="1">
    <citation type="submission" date="2017-08" db="EMBL/GenBank/DDBJ databases">
        <authorList>
            <consortium name="Urmite Genomes"/>
        </authorList>
    </citation>
    <scope>NUCLEOTIDE SEQUENCE [LARGE SCALE GENOMIC DNA]</scope>
    <source>
        <strain evidence="1">IHUMI-LCC2</strain>
    </source>
</reference>
<accession>A0A2I2L4V3</accession>
<dbReference type="EMBL" id="LT906555">
    <property type="protein sequence ID" value="SNW62585.1"/>
    <property type="molecule type" value="Genomic_DNA"/>
</dbReference>
<evidence type="ECO:0000313" key="2">
    <source>
        <dbReference type="Proteomes" id="UP000236316"/>
    </source>
</evidence>
<keyword evidence="2" id="KW-1185">Reference proteome</keyword>